<dbReference type="AlphaFoldDB" id="A0A4P8IYA6"/>
<dbReference type="InterPro" id="IPR006016">
    <property type="entry name" value="UspA"/>
</dbReference>
<dbReference type="KEGG" id="tvl:FAZ95_30665"/>
<evidence type="ECO:0000259" key="1">
    <source>
        <dbReference type="Pfam" id="PF00582"/>
    </source>
</evidence>
<reference evidence="2 3" key="1">
    <citation type="submission" date="2019-05" db="EMBL/GenBank/DDBJ databases">
        <title>Burkholderia sp. DHOD12, isolated from subtropical forest soil.</title>
        <authorList>
            <person name="Gao Z.-H."/>
            <person name="Qiu L.-H."/>
        </authorList>
    </citation>
    <scope>NUCLEOTIDE SEQUENCE [LARGE SCALE GENOMIC DNA]</scope>
    <source>
        <strain evidence="2 3">DHOD12</strain>
    </source>
</reference>
<gene>
    <name evidence="2" type="ORF">FAZ95_30665</name>
</gene>
<dbReference type="OrthoDB" id="5512223at2"/>
<accession>A0A4P8IYA6</accession>
<organism evidence="2 3">
    <name type="scientific">Trinickia violacea</name>
    <dbReference type="NCBI Taxonomy" id="2571746"/>
    <lineage>
        <taxon>Bacteria</taxon>
        <taxon>Pseudomonadati</taxon>
        <taxon>Pseudomonadota</taxon>
        <taxon>Betaproteobacteria</taxon>
        <taxon>Burkholderiales</taxon>
        <taxon>Burkholderiaceae</taxon>
        <taxon>Trinickia</taxon>
    </lineage>
</organism>
<dbReference type="RefSeq" id="WP_137336186.1">
    <property type="nucleotide sequence ID" value="NZ_CP040078.1"/>
</dbReference>
<keyword evidence="3" id="KW-1185">Reference proteome</keyword>
<proteinExistence type="predicted"/>
<dbReference type="CDD" id="cd00293">
    <property type="entry name" value="USP-like"/>
    <property type="match status" value="1"/>
</dbReference>
<name>A0A4P8IYA6_9BURK</name>
<dbReference type="InterPro" id="IPR014729">
    <property type="entry name" value="Rossmann-like_a/b/a_fold"/>
</dbReference>
<dbReference type="Gene3D" id="3.40.50.620">
    <property type="entry name" value="HUPs"/>
    <property type="match status" value="1"/>
</dbReference>
<evidence type="ECO:0000313" key="2">
    <source>
        <dbReference type="EMBL" id="QCP53416.1"/>
    </source>
</evidence>
<protein>
    <submittedName>
        <fullName evidence="2">Universal stress protein</fullName>
    </submittedName>
</protein>
<sequence length="144" mass="16041">MLKILVPVSRSTRSLQAVRHAAFLYSERCASEIVLMNVQPPLESTRLEAFYPLSKLRFLENSYAHAALDRAEHILKDAGVKYSVTIQVGPLVPTIAECAEKTGCDEILLAAPRNDPLHTVFNFFSHSVLARLVRISRVPVTAVR</sequence>
<dbReference type="SUPFAM" id="SSF52402">
    <property type="entry name" value="Adenine nucleotide alpha hydrolases-like"/>
    <property type="match status" value="1"/>
</dbReference>
<dbReference type="Pfam" id="PF00582">
    <property type="entry name" value="Usp"/>
    <property type="match status" value="1"/>
</dbReference>
<dbReference type="Proteomes" id="UP000298656">
    <property type="component" value="Chromosome 2"/>
</dbReference>
<evidence type="ECO:0000313" key="3">
    <source>
        <dbReference type="Proteomes" id="UP000298656"/>
    </source>
</evidence>
<dbReference type="EMBL" id="CP040078">
    <property type="protein sequence ID" value="QCP53416.1"/>
    <property type="molecule type" value="Genomic_DNA"/>
</dbReference>
<feature type="domain" description="UspA" evidence="1">
    <location>
        <begin position="3"/>
        <end position="144"/>
    </location>
</feature>